<evidence type="ECO:0000259" key="2">
    <source>
        <dbReference type="Pfam" id="PF14111"/>
    </source>
</evidence>
<protein>
    <recommendedName>
        <fullName evidence="2">DUF4283 domain-containing protein</fullName>
    </recommendedName>
</protein>
<dbReference type="Pfam" id="PF14111">
    <property type="entry name" value="DUF4283"/>
    <property type="match status" value="1"/>
</dbReference>
<organism evidence="3 4">
    <name type="scientific">Gossypium lobatum</name>
    <dbReference type="NCBI Taxonomy" id="34289"/>
    <lineage>
        <taxon>Eukaryota</taxon>
        <taxon>Viridiplantae</taxon>
        <taxon>Streptophyta</taxon>
        <taxon>Embryophyta</taxon>
        <taxon>Tracheophyta</taxon>
        <taxon>Spermatophyta</taxon>
        <taxon>Magnoliopsida</taxon>
        <taxon>eudicotyledons</taxon>
        <taxon>Gunneridae</taxon>
        <taxon>Pentapetalae</taxon>
        <taxon>rosids</taxon>
        <taxon>malvids</taxon>
        <taxon>Malvales</taxon>
        <taxon>Malvaceae</taxon>
        <taxon>Malvoideae</taxon>
        <taxon>Gossypium</taxon>
    </lineage>
</organism>
<accession>A0A7J8MA04</accession>
<comment type="caution">
    <text evidence="3">The sequence shown here is derived from an EMBL/GenBank/DDBJ whole genome shotgun (WGS) entry which is preliminary data.</text>
</comment>
<evidence type="ECO:0000313" key="4">
    <source>
        <dbReference type="Proteomes" id="UP000593572"/>
    </source>
</evidence>
<evidence type="ECO:0000256" key="1">
    <source>
        <dbReference type="SAM" id="MobiDB-lite"/>
    </source>
</evidence>
<dbReference type="AlphaFoldDB" id="A0A7J8MA04"/>
<dbReference type="InterPro" id="IPR025558">
    <property type="entry name" value="DUF4283"/>
</dbReference>
<feature type="region of interest" description="Disordered" evidence="1">
    <location>
        <begin position="1"/>
        <end position="21"/>
    </location>
</feature>
<proteinExistence type="predicted"/>
<feature type="domain" description="DUF4283" evidence="2">
    <location>
        <begin position="85"/>
        <end position="145"/>
    </location>
</feature>
<gene>
    <name evidence="3" type="ORF">Golob_018354</name>
</gene>
<evidence type="ECO:0000313" key="3">
    <source>
        <dbReference type="EMBL" id="MBA0561535.1"/>
    </source>
</evidence>
<sequence>MQNFGNDGDGDPPPDWDQNTKNVRFNEGFDEEAAAMAVDSNPTLNLSWKDKLLGGKSRDVSMTMVNGIPTIAFSGRIKEILFKDMELTIVLKLLGRSIGYNALHNRILSLWKPAKPFHLMDITNGYFLVKFQDNEDYNRVLTQGQ</sequence>
<dbReference type="EMBL" id="JABEZX010000007">
    <property type="protein sequence ID" value="MBA0561535.1"/>
    <property type="molecule type" value="Genomic_DNA"/>
</dbReference>
<dbReference type="Proteomes" id="UP000593572">
    <property type="component" value="Unassembled WGS sequence"/>
</dbReference>
<reference evidence="3 4" key="1">
    <citation type="journal article" date="2019" name="Genome Biol. Evol.">
        <title>Insights into the evolution of the New World diploid cottons (Gossypium, subgenus Houzingenia) based on genome sequencing.</title>
        <authorList>
            <person name="Grover C.E."/>
            <person name="Arick M.A. 2nd"/>
            <person name="Thrash A."/>
            <person name="Conover J.L."/>
            <person name="Sanders W.S."/>
            <person name="Peterson D.G."/>
            <person name="Frelichowski J.E."/>
            <person name="Scheffler J.A."/>
            <person name="Scheffler B.E."/>
            <person name="Wendel J.F."/>
        </authorList>
    </citation>
    <scope>NUCLEOTIDE SEQUENCE [LARGE SCALE GENOMIC DNA]</scope>
    <source>
        <strain evidence="3">157</strain>
        <tissue evidence="3">Leaf</tissue>
    </source>
</reference>
<keyword evidence="4" id="KW-1185">Reference proteome</keyword>
<name>A0A7J8MA04_9ROSI</name>